<dbReference type="AlphaFoldDB" id="A0A7G1HY90"/>
<dbReference type="InterPro" id="IPR000182">
    <property type="entry name" value="GNAT_dom"/>
</dbReference>
<evidence type="ECO:0000259" key="3">
    <source>
        <dbReference type="PROSITE" id="PS51186"/>
    </source>
</evidence>
<dbReference type="InterPro" id="IPR016181">
    <property type="entry name" value="Acyl_CoA_acyltransferase"/>
</dbReference>
<sequence length="163" mass="19381">MLKATIKNLNDVFALKQKTLDYIYPGFSWSKDYPTKETFKNDINKGELYLFYKQDTLIGVVCLNEEYDEHYNYVIWHSQKPALIIHRLFIDPQFRGKHLGEEILKWVIRYAINNKYKSIRLDTFSENRSAQHLYERLGFTHCGTIPLTGKTGLFWCYELILSQ</sequence>
<dbReference type="Gene3D" id="3.40.630.30">
    <property type="match status" value="1"/>
</dbReference>
<name>A0A7G1HY90_9BACT</name>
<evidence type="ECO:0000256" key="1">
    <source>
        <dbReference type="ARBA" id="ARBA00022679"/>
    </source>
</evidence>
<dbReference type="GO" id="GO:0016747">
    <property type="term" value="F:acyltransferase activity, transferring groups other than amino-acyl groups"/>
    <property type="evidence" value="ECO:0007669"/>
    <property type="project" value="InterPro"/>
</dbReference>
<keyword evidence="5" id="KW-1185">Reference proteome</keyword>
<accession>A0A7G1HY90</accession>
<evidence type="ECO:0000256" key="2">
    <source>
        <dbReference type="ARBA" id="ARBA00023315"/>
    </source>
</evidence>
<keyword evidence="1 4" id="KW-0808">Transferase</keyword>
<gene>
    <name evidence="4" type="ORF">Cop2CBH44_23560</name>
</gene>
<dbReference type="SUPFAM" id="SSF55729">
    <property type="entry name" value="Acyl-CoA N-acyltransferases (Nat)"/>
    <property type="match status" value="1"/>
</dbReference>
<reference evidence="5" key="1">
    <citation type="submission" date="2020-07" db="EMBL/GenBank/DDBJ databases">
        <title>Complete genome sequencing of Coprobacter sp. strain 2CBH44.</title>
        <authorList>
            <person name="Sakamoto M."/>
            <person name="Murakami T."/>
            <person name="Mori H."/>
        </authorList>
    </citation>
    <scope>NUCLEOTIDE SEQUENCE [LARGE SCALE GENOMIC DNA]</scope>
    <source>
        <strain evidence="5">2CBH44</strain>
    </source>
</reference>
<dbReference type="PANTHER" id="PTHR43420">
    <property type="entry name" value="ACETYLTRANSFERASE"/>
    <property type="match status" value="1"/>
</dbReference>
<dbReference type="PANTHER" id="PTHR43420:SF46">
    <property type="entry name" value="ACETYLTRANSFERASE"/>
    <property type="match status" value="1"/>
</dbReference>
<evidence type="ECO:0000313" key="4">
    <source>
        <dbReference type="EMBL" id="BCI64003.1"/>
    </source>
</evidence>
<dbReference type="Proteomes" id="UP000594042">
    <property type="component" value="Chromosome"/>
</dbReference>
<dbReference type="KEGG" id="copr:Cop2CBH44_23560"/>
<organism evidence="4 5">
    <name type="scientific">Coprobacter secundus subsp. similis</name>
    <dbReference type="NCBI Taxonomy" id="2751153"/>
    <lineage>
        <taxon>Bacteria</taxon>
        <taxon>Pseudomonadati</taxon>
        <taxon>Bacteroidota</taxon>
        <taxon>Bacteroidia</taxon>
        <taxon>Bacteroidales</taxon>
        <taxon>Barnesiellaceae</taxon>
        <taxon>Coprobacter</taxon>
    </lineage>
</organism>
<evidence type="ECO:0000313" key="5">
    <source>
        <dbReference type="Proteomes" id="UP000594042"/>
    </source>
</evidence>
<dbReference type="Pfam" id="PF00583">
    <property type="entry name" value="Acetyltransf_1"/>
    <property type="match status" value="1"/>
</dbReference>
<dbReference type="PROSITE" id="PS51186">
    <property type="entry name" value="GNAT"/>
    <property type="match status" value="1"/>
</dbReference>
<dbReference type="CDD" id="cd04301">
    <property type="entry name" value="NAT_SF"/>
    <property type="match status" value="1"/>
</dbReference>
<dbReference type="InterPro" id="IPR050680">
    <property type="entry name" value="YpeA/RimI_acetyltransf"/>
</dbReference>
<keyword evidence="2" id="KW-0012">Acyltransferase</keyword>
<feature type="domain" description="N-acetyltransferase" evidence="3">
    <location>
        <begin position="1"/>
        <end position="160"/>
    </location>
</feature>
<dbReference type="EMBL" id="AP023322">
    <property type="protein sequence ID" value="BCI64003.1"/>
    <property type="molecule type" value="Genomic_DNA"/>
</dbReference>
<protein>
    <submittedName>
        <fullName evidence="4">N-acetyltransferase</fullName>
    </submittedName>
</protein>
<proteinExistence type="predicted"/>